<dbReference type="EMBL" id="JAWDJX010000001">
    <property type="protein sequence ID" value="KAK3059092.1"/>
    <property type="molecule type" value="Genomic_DNA"/>
</dbReference>
<dbReference type="Gene3D" id="3.30.160.60">
    <property type="entry name" value="Classic Zinc Finger"/>
    <property type="match status" value="1"/>
</dbReference>
<organism evidence="3 4">
    <name type="scientific">Extremus antarcticus</name>
    <dbReference type="NCBI Taxonomy" id="702011"/>
    <lineage>
        <taxon>Eukaryota</taxon>
        <taxon>Fungi</taxon>
        <taxon>Dikarya</taxon>
        <taxon>Ascomycota</taxon>
        <taxon>Pezizomycotina</taxon>
        <taxon>Dothideomycetes</taxon>
        <taxon>Dothideomycetidae</taxon>
        <taxon>Mycosphaerellales</taxon>
        <taxon>Extremaceae</taxon>
        <taxon>Extremus</taxon>
    </lineage>
</organism>
<dbReference type="InterPro" id="IPR013087">
    <property type="entry name" value="Znf_C2H2_type"/>
</dbReference>
<feature type="domain" description="C2H2-type" evidence="2">
    <location>
        <begin position="109"/>
        <end position="135"/>
    </location>
</feature>
<proteinExistence type="predicted"/>
<evidence type="ECO:0000313" key="4">
    <source>
        <dbReference type="Proteomes" id="UP001271007"/>
    </source>
</evidence>
<name>A0AAJ0GK14_9PEZI</name>
<dbReference type="Proteomes" id="UP001271007">
    <property type="component" value="Unassembled WGS sequence"/>
</dbReference>
<comment type="caution">
    <text evidence="3">The sequence shown here is derived from an EMBL/GenBank/DDBJ whole genome shotgun (WGS) entry which is preliminary data.</text>
</comment>
<reference evidence="3" key="1">
    <citation type="submission" date="2023-04" db="EMBL/GenBank/DDBJ databases">
        <title>Black Yeasts Isolated from many extreme environments.</title>
        <authorList>
            <person name="Coleine C."/>
            <person name="Stajich J.E."/>
            <person name="Selbmann L."/>
        </authorList>
    </citation>
    <scope>NUCLEOTIDE SEQUENCE</scope>
    <source>
        <strain evidence="3">CCFEE 5312</strain>
    </source>
</reference>
<keyword evidence="4" id="KW-1185">Reference proteome</keyword>
<feature type="domain" description="C2H2-type" evidence="2">
    <location>
        <begin position="140"/>
        <end position="169"/>
    </location>
</feature>
<protein>
    <recommendedName>
        <fullName evidence="2">C2H2-type domain-containing protein</fullName>
    </recommendedName>
</protein>
<evidence type="ECO:0000313" key="3">
    <source>
        <dbReference type="EMBL" id="KAK3059092.1"/>
    </source>
</evidence>
<feature type="compositionally biased region" description="Basic and acidic residues" evidence="1">
    <location>
        <begin position="147"/>
        <end position="162"/>
    </location>
</feature>
<evidence type="ECO:0000259" key="2">
    <source>
        <dbReference type="SMART" id="SM00355"/>
    </source>
</evidence>
<gene>
    <name evidence="3" type="ORF">LTR09_000658</name>
</gene>
<evidence type="ECO:0000256" key="1">
    <source>
        <dbReference type="SAM" id="MobiDB-lite"/>
    </source>
</evidence>
<feature type="region of interest" description="Disordered" evidence="1">
    <location>
        <begin position="135"/>
        <end position="171"/>
    </location>
</feature>
<accession>A0AAJ0GK14</accession>
<dbReference type="SMART" id="SM00355">
    <property type="entry name" value="ZnF_C2H2"/>
    <property type="match status" value="2"/>
</dbReference>
<sequence length="171" mass="18782">MDPYDLDNGDWETQVWNGPYWLSDALAALASQAEADGNQFNTRSVHATPCSGLDPTVGPPQRLVCISERETTGSKPVANGDSSTPVPDNFIVCIDIDSIPPGRQQSKILKCGIAGYTCEALFDRRFDLERHMKTHGAGGHPCPVPGCKRDARKPFNRRDKLQEHRKKVHGG</sequence>
<dbReference type="AlphaFoldDB" id="A0AAJ0GK14"/>